<evidence type="ECO:0000256" key="3">
    <source>
        <dbReference type="ARBA" id="ARBA00022692"/>
    </source>
</evidence>
<comment type="subcellular location">
    <subcellularLocation>
        <location evidence="1 6">Cell membrane</location>
        <topology evidence="1 6">Multi-pass membrane protein</topology>
    </subcellularLocation>
</comment>
<keyword evidence="4 6" id="KW-1133">Transmembrane helix</keyword>
<dbReference type="Pfam" id="PF18955">
    <property type="entry name" value="DUF5698"/>
    <property type="match status" value="1"/>
</dbReference>
<evidence type="ECO:0000313" key="11">
    <source>
        <dbReference type="Proteomes" id="UP000050331"/>
    </source>
</evidence>
<name>A0A0U4F646_9BACI</name>
<dbReference type="KEGG" id="lao:AOX59_10915"/>
<proteinExistence type="inferred from homology"/>
<dbReference type="OrthoDB" id="48231at2"/>
<gene>
    <name evidence="10" type="ORF">AOX59_10915</name>
</gene>
<evidence type="ECO:0000256" key="1">
    <source>
        <dbReference type="ARBA" id="ARBA00004651"/>
    </source>
</evidence>
<keyword evidence="11" id="KW-1185">Reference proteome</keyword>
<dbReference type="PANTHER" id="PTHR40060:SF1">
    <property type="entry name" value="UPF0316 PROTEIN YEBE"/>
    <property type="match status" value="1"/>
</dbReference>
<evidence type="ECO:0000256" key="7">
    <source>
        <dbReference type="SAM" id="MobiDB-lite"/>
    </source>
</evidence>
<feature type="compositionally biased region" description="Basic and acidic residues" evidence="7">
    <location>
        <begin position="205"/>
        <end position="215"/>
    </location>
</feature>
<dbReference type="Proteomes" id="UP000050331">
    <property type="component" value="Chromosome"/>
</dbReference>
<dbReference type="Pfam" id="PF10035">
    <property type="entry name" value="DUF2179"/>
    <property type="match status" value="1"/>
</dbReference>
<dbReference type="InterPro" id="IPR019264">
    <property type="entry name" value="DUF2179"/>
</dbReference>
<keyword evidence="5 6" id="KW-0472">Membrane</keyword>
<evidence type="ECO:0000256" key="4">
    <source>
        <dbReference type="ARBA" id="ARBA00022989"/>
    </source>
</evidence>
<evidence type="ECO:0000313" key="10">
    <source>
        <dbReference type="EMBL" id="ALX49062.1"/>
    </source>
</evidence>
<organism evidence="10 11">
    <name type="scientific">Lentibacillus amyloliquefaciens</name>
    <dbReference type="NCBI Taxonomy" id="1472767"/>
    <lineage>
        <taxon>Bacteria</taxon>
        <taxon>Bacillati</taxon>
        <taxon>Bacillota</taxon>
        <taxon>Bacilli</taxon>
        <taxon>Bacillales</taxon>
        <taxon>Bacillaceae</taxon>
        <taxon>Lentibacillus</taxon>
    </lineage>
</organism>
<dbReference type="RefSeq" id="WP_068445499.1">
    <property type="nucleotide sequence ID" value="NZ_CP013862.1"/>
</dbReference>
<dbReference type="EMBL" id="CP013862">
    <property type="protein sequence ID" value="ALX49062.1"/>
    <property type="molecule type" value="Genomic_DNA"/>
</dbReference>
<feature type="compositionally biased region" description="Polar residues" evidence="7">
    <location>
        <begin position="195"/>
        <end position="204"/>
    </location>
</feature>
<feature type="transmembrane region" description="Helical" evidence="6">
    <location>
        <begin position="36"/>
        <end position="57"/>
    </location>
</feature>
<sequence>MLSNAFVMVTIILIINIVYVSLSTMRMILTLKGRRYMAAFVSMFEIVVYVLGLGLVLDNLNEIQNILAYAIGFGIGVIVGTKIEEKLALGYITVNVISSDPYIDFTRQLRDKGYGVTSWFAYGMEGDRLAMQILTPRKYELKLYETIKTIDPKAFIISYEPKQINGGFWVKQVRKGRLFDNNQKNDEDGGGNPASAAQASISKPGNDRSQQHFNK</sequence>
<dbReference type="InterPro" id="IPR022930">
    <property type="entry name" value="UPF0316"/>
</dbReference>
<evidence type="ECO:0000256" key="5">
    <source>
        <dbReference type="ARBA" id="ARBA00023136"/>
    </source>
</evidence>
<evidence type="ECO:0000256" key="2">
    <source>
        <dbReference type="ARBA" id="ARBA00022475"/>
    </source>
</evidence>
<reference evidence="10 11" key="1">
    <citation type="submission" date="2016-01" db="EMBL/GenBank/DDBJ databases">
        <title>Complete genome sequence of strain Lentibacillus amyloliquefaciens LAM0015T isolated from saline sediment.</title>
        <authorList>
            <person name="Wang J.-L."/>
            <person name="He M.-X."/>
        </authorList>
    </citation>
    <scope>NUCLEOTIDE SEQUENCE [LARGE SCALE GENOMIC DNA]</scope>
    <source>
        <strain evidence="10 11">LAM0015</strain>
    </source>
</reference>
<feature type="transmembrane region" description="Helical" evidence="6">
    <location>
        <begin position="63"/>
        <end position="81"/>
    </location>
</feature>
<feature type="domain" description="DUF5698" evidence="9">
    <location>
        <begin position="24"/>
        <end position="81"/>
    </location>
</feature>
<dbReference type="HAMAP" id="MF_01515">
    <property type="entry name" value="UPF0316"/>
    <property type="match status" value="1"/>
</dbReference>
<evidence type="ECO:0000259" key="9">
    <source>
        <dbReference type="Pfam" id="PF18955"/>
    </source>
</evidence>
<feature type="region of interest" description="Disordered" evidence="7">
    <location>
        <begin position="180"/>
        <end position="215"/>
    </location>
</feature>
<dbReference type="AlphaFoldDB" id="A0A0U4F646"/>
<dbReference type="InterPro" id="IPR044035">
    <property type="entry name" value="DUF5698"/>
</dbReference>
<dbReference type="GO" id="GO:0005886">
    <property type="term" value="C:plasma membrane"/>
    <property type="evidence" value="ECO:0007669"/>
    <property type="project" value="UniProtKB-SubCell"/>
</dbReference>
<keyword evidence="3 6" id="KW-0812">Transmembrane</keyword>
<feature type="domain" description="DUF2179" evidence="8">
    <location>
        <begin position="114"/>
        <end position="166"/>
    </location>
</feature>
<accession>A0A0U4F646</accession>
<dbReference type="CDD" id="cd16381">
    <property type="entry name" value="YitT_C_like_1"/>
    <property type="match status" value="1"/>
</dbReference>
<evidence type="ECO:0000256" key="6">
    <source>
        <dbReference type="HAMAP-Rule" id="MF_01515"/>
    </source>
</evidence>
<dbReference type="PANTHER" id="PTHR40060">
    <property type="entry name" value="UPF0316 PROTEIN YEBE"/>
    <property type="match status" value="1"/>
</dbReference>
<evidence type="ECO:0000259" key="8">
    <source>
        <dbReference type="Pfam" id="PF10035"/>
    </source>
</evidence>
<dbReference type="NCBIfam" id="NF003194">
    <property type="entry name" value="PRK04164.1-5"/>
    <property type="match status" value="1"/>
</dbReference>
<keyword evidence="2 6" id="KW-1003">Cell membrane</keyword>
<feature type="transmembrane region" description="Helical" evidence="6">
    <location>
        <begin position="6"/>
        <end position="29"/>
    </location>
</feature>
<comment type="similarity">
    <text evidence="6">Belongs to the UPF0316 family.</text>
</comment>
<protein>
    <recommendedName>
        <fullName evidence="6">UPF0316 protein AOX59_10915</fullName>
    </recommendedName>
</protein>